<protein>
    <submittedName>
        <fullName evidence="2">Uncharacterized protein</fullName>
    </submittedName>
</protein>
<keyword evidence="1" id="KW-0812">Transmembrane</keyword>
<name>A0A841BXB3_9ACTN</name>
<reference evidence="2 3" key="1">
    <citation type="submission" date="2020-08" db="EMBL/GenBank/DDBJ databases">
        <title>Sequencing the genomes of 1000 actinobacteria strains.</title>
        <authorList>
            <person name="Klenk H.-P."/>
        </authorList>
    </citation>
    <scope>NUCLEOTIDE SEQUENCE [LARGE SCALE GENOMIC DNA]</scope>
    <source>
        <strain evidence="2 3">DSM 45362</strain>
    </source>
</reference>
<sequence length="62" mass="6634">MKKHSTDVLSLVFGLVFVVIATGWLLRHTISIELPDFGWFVAGGLIVVGLIGLAGALRGSRK</sequence>
<evidence type="ECO:0000313" key="3">
    <source>
        <dbReference type="Proteomes" id="UP000587527"/>
    </source>
</evidence>
<dbReference type="EMBL" id="JACHMN010000002">
    <property type="protein sequence ID" value="MBB5871563.1"/>
    <property type="molecule type" value="Genomic_DNA"/>
</dbReference>
<feature type="transmembrane region" description="Helical" evidence="1">
    <location>
        <begin position="37"/>
        <end position="57"/>
    </location>
</feature>
<keyword evidence="1" id="KW-1133">Transmembrane helix</keyword>
<keyword evidence="3" id="KW-1185">Reference proteome</keyword>
<dbReference type="AlphaFoldDB" id="A0A841BXB3"/>
<feature type="transmembrane region" description="Helical" evidence="1">
    <location>
        <begin position="7"/>
        <end position="25"/>
    </location>
</feature>
<proteinExistence type="predicted"/>
<keyword evidence="1" id="KW-0472">Membrane</keyword>
<comment type="caution">
    <text evidence="2">The sequence shown here is derived from an EMBL/GenBank/DDBJ whole genome shotgun (WGS) entry which is preliminary data.</text>
</comment>
<gene>
    <name evidence="2" type="ORF">F4553_004942</name>
</gene>
<organism evidence="2 3">
    <name type="scientific">Allocatelliglobosispora scoriae</name>
    <dbReference type="NCBI Taxonomy" id="643052"/>
    <lineage>
        <taxon>Bacteria</taxon>
        <taxon>Bacillati</taxon>
        <taxon>Actinomycetota</taxon>
        <taxon>Actinomycetes</taxon>
        <taxon>Micromonosporales</taxon>
        <taxon>Micromonosporaceae</taxon>
        <taxon>Allocatelliglobosispora</taxon>
    </lineage>
</organism>
<dbReference type="RefSeq" id="WP_184839711.1">
    <property type="nucleotide sequence ID" value="NZ_JACHMN010000002.1"/>
</dbReference>
<evidence type="ECO:0000256" key="1">
    <source>
        <dbReference type="SAM" id="Phobius"/>
    </source>
</evidence>
<dbReference type="Proteomes" id="UP000587527">
    <property type="component" value="Unassembled WGS sequence"/>
</dbReference>
<accession>A0A841BXB3</accession>
<evidence type="ECO:0000313" key="2">
    <source>
        <dbReference type="EMBL" id="MBB5871563.1"/>
    </source>
</evidence>